<comment type="caution">
    <text evidence="1">The sequence shown here is derived from an EMBL/GenBank/DDBJ whole genome shotgun (WGS) entry which is preliminary data.</text>
</comment>
<reference evidence="2" key="1">
    <citation type="submission" date="2017-09" db="EMBL/GenBank/DDBJ databases">
        <title>Depth-based differentiation of microbial function through sediment-hosted aquifers and enrichment of novel symbionts in the deep terrestrial subsurface.</title>
        <authorList>
            <person name="Probst A.J."/>
            <person name="Ladd B."/>
            <person name="Jarett J.K."/>
            <person name="Geller-Mcgrath D.E."/>
            <person name="Sieber C.M.K."/>
            <person name="Emerson J.B."/>
            <person name="Anantharaman K."/>
            <person name="Thomas B.C."/>
            <person name="Malmstrom R."/>
            <person name="Stieglmeier M."/>
            <person name="Klingl A."/>
            <person name="Woyke T."/>
            <person name="Ryan C.M."/>
            <person name="Banfield J.F."/>
        </authorList>
    </citation>
    <scope>NUCLEOTIDE SEQUENCE [LARGE SCALE GENOMIC DNA]</scope>
</reference>
<dbReference type="Proteomes" id="UP000231669">
    <property type="component" value="Unassembled WGS sequence"/>
</dbReference>
<evidence type="ECO:0000313" key="1">
    <source>
        <dbReference type="EMBL" id="PIU28876.1"/>
    </source>
</evidence>
<dbReference type="InterPro" id="IPR007523">
    <property type="entry name" value="NDUFAF3/AAMDC"/>
</dbReference>
<protein>
    <submittedName>
        <fullName evidence="1">Uncharacterized protein</fullName>
    </submittedName>
</protein>
<proteinExistence type="predicted"/>
<dbReference type="PANTHER" id="PTHR15811:SF5">
    <property type="entry name" value="MTH938 DOMAIN-CONTAINING PROTEIN"/>
    <property type="match status" value="1"/>
</dbReference>
<accession>A0A2M6YFD4</accession>
<evidence type="ECO:0000313" key="2">
    <source>
        <dbReference type="Proteomes" id="UP000231669"/>
    </source>
</evidence>
<dbReference type="GO" id="GO:0005737">
    <property type="term" value="C:cytoplasm"/>
    <property type="evidence" value="ECO:0007669"/>
    <property type="project" value="TreeGrafter"/>
</dbReference>
<dbReference type="AlphaFoldDB" id="A0A2M6YFD4"/>
<dbReference type="EMBL" id="PEXE01000003">
    <property type="protein sequence ID" value="PIU28876.1"/>
    <property type="molecule type" value="Genomic_DNA"/>
</dbReference>
<sequence>MPKLNKISWGKVKVDGKDFHQVLIVGGKVIERDKQKLETLFSTTHKIGDWEQKLLLSENPEIILVASGWSGILKIEEEFKNRVVKQGAELKVVLTPMVVGEYNRLVTEGKRVNCLVHTTC</sequence>
<dbReference type="Gene3D" id="3.40.1230.10">
    <property type="entry name" value="MTH938-like"/>
    <property type="match status" value="1"/>
</dbReference>
<dbReference type="Pfam" id="PF04430">
    <property type="entry name" value="DUF498"/>
    <property type="match status" value="1"/>
</dbReference>
<name>A0A2M6YFD4_9BACT</name>
<organism evidence="1 2">
    <name type="scientific">Candidatus Woesebacteria bacterium CG07_land_8_20_14_0_80_44_9</name>
    <dbReference type="NCBI Taxonomy" id="1975058"/>
    <lineage>
        <taxon>Bacteria</taxon>
        <taxon>Candidatus Woeseibacteriota</taxon>
    </lineage>
</organism>
<dbReference type="InterPro" id="IPR036748">
    <property type="entry name" value="MTH938-like_sf"/>
</dbReference>
<dbReference type="PANTHER" id="PTHR15811">
    <property type="entry name" value="MTH938 DOMAIN-CONTAINING PROTEIN"/>
    <property type="match status" value="1"/>
</dbReference>
<dbReference type="SUPFAM" id="SSF64076">
    <property type="entry name" value="MTH938-like"/>
    <property type="match status" value="1"/>
</dbReference>
<gene>
    <name evidence="1" type="ORF">COT08_00110</name>
</gene>